<sequence length="340" mass="37530">MSSADEMESSFRDLVRDPEDLVAAGFRPVWSAGDGYPGPLPADIAEWIDPELGASARFIGPMSSLFWLAGLDDLVAAIDNPDYTMCDEIINIPSNATIPLMVNLLWEYGKVPSVLFNLQFDLPQVPIVARPVRHEIPSTVTGALLSHDLRSLFPKCRQQHLPPRIQSTRISWNSRLARDIERDFTRGLGGNLLFRALSREAVFQSMIFFAPVIASTNTDNEFGPGIYTTTSLEHSLRYASTQGALMVFQNPDFRNLRVSELTGDDWTLITNYFQGHPTSNLRERVPSTFLEADVVKGVISKPGGRRGPARVPGTDTQVVAVSYGGCGALAASLKMIIWFE</sequence>
<evidence type="ECO:0000313" key="2">
    <source>
        <dbReference type="Proteomes" id="UP000191522"/>
    </source>
</evidence>
<organism evidence="1 2">
    <name type="scientific">Penicillium decumbens</name>
    <dbReference type="NCBI Taxonomy" id="69771"/>
    <lineage>
        <taxon>Eukaryota</taxon>
        <taxon>Fungi</taxon>
        <taxon>Dikarya</taxon>
        <taxon>Ascomycota</taxon>
        <taxon>Pezizomycotina</taxon>
        <taxon>Eurotiomycetes</taxon>
        <taxon>Eurotiomycetidae</taxon>
        <taxon>Eurotiales</taxon>
        <taxon>Aspergillaceae</taxon>
        <taxon>Penicillium</taxon>
    </lineage>
</organism>
<comment type="caution">
    <text evidence="1">The sequence shown here is derived from an EMBL/GenBank/DDBJ whole genome shotgun (WGS) entry which is preliminary data.</text>
</comment>
<dbReference type="OMA" id="MYDRYFF"/>
<dbReference type="STRING" id="69771.A0A1V6PEY7"/>
<gene>
    <name evidence="1" type="ORF">PENDEC_c006G04829</name>
</gene>
<reference evidence="2" key="1">
    <citation type="journal article" date="2017" name="Nat. Microbiol.">
        <title>Global analysis of biosynthetic gene clusters reveals vast potential of secondary metabolite production in Penicillium species.</title>
        <authorList>
            <person name="Nielsen J.C."/>
            <person name="Grijseels S."/>
            <person name="Prigent S."/>
            <person name="Ji B."/>
            <person name="Dainat J."/>
            <person name="Nielsen K.F."/>
            <person name="Frisvad J.C."/>
            <person name="Workman M."/>
            <person name="Nielsen J."/>
        </authorList>
    </citation>
    <scope>NUCLEOTIDE SEQUENCE [LARGE SCALE GENOMIC DNA]</scope>
    <source>
        <strain evidence="2">IBT 11843</strain>
    </source>
</reference>
<dbReference type="OrthoDB" id="2440450at2759"/>
<proteinExistence type="predicted"/>
<keyword evidence="2" id="KW-1185">Reference proteome</keyword>
<dbReference type="Proteomes" id="UP000191522">
    <property type="component" value="Unassembled WGS sequence"/>
</dbReference>
<evidence type="ECO:0000313" key="1">
    <source>
        <dbReference type="EMBL" id="OQD75578.1"/>
    </source>
</evidence>
<accession>A0A1V6PEY7</accession>
<name>A0A1V6PEY7_PENDC</name>
<dbReference type="AlphaFoldDB" id="A0A1V6PEY7"/>
<protein>
    <submittedName>
        <fullName evidence="1">Uncharacterized protein</fullName>
    </submittedName>
</protein>
<dbReference type="EMBL" id="MDYL01000006">
    <property type="protein sequence ID" value="OQD75578.1"/>
    <property type="molecule type" value="Genomic_DNA"/>
</dbReference>